<dbReference type="Proteomes" id="UP000181901">
    <property type="component" value="Unassembled WGS sequence"/>
</dbReference>
<comment type="caution">
    <text evidence="3">The sequence shown here is derived from an EMBL/GenBank/DDBJ whole genome shotgun (WGS) entry which is preliminary data.</text>
</comment>
<dbReference type="EMBL" id="LKAQ01000001">
    <property type="protein sequence ID" value="OIQ51790.1"/>
    <property type="molecule type" value="Genomic_DNA"/>
</dbReference>
<gene>
    <name evidence="3" type="ORF">BerOc1_00248</name>
</gene>
<accession>A0A1J5MZD8</accession>
<evidence type="ECO:0000313" key="4">
    <source>
        <dbReference type="Proteomes" id="UP000181901"/>
    </source>
</evidence>
<keyword evidence="1" id="KW-0175">Coiled coil</keyword>
<dbReference type="RefSeq" id="WP_071543907.1">
    <property type="nucleotide sequence ID" value="NZ_LKAQ01000001.1"/>
</dbReference>
<name>A0A1J5MZD8_9BACT</name>
<reference evidence="3 4" key="1">
    <citation type="submission" date="2015-09" db="EMBL/GenBank/DDBJ databases">
        <title>Genome of Desulfovibrio dechloracetivorans BerOc1, a mercury methylating strain isolated from highly hydrocarbons and metals contaminated coastal sediments.</title>
        <authorList>
            <person name="Goni Urriza M."/>
            <person name="Gassie C."/>
            <person name="Bouchez O."/>
            <person name="Klopp C."/>
            <person name="Ranchou-Peyruse A."/>
            <person name="Remy G."/>
        </authorList>
    </citation>
    <scope>NUCLEOTIDE SEQUENCE [LARGE SCALE GENOMIC DNA]</scope>
    <source>
        <strain evidence="3 4">BerOc1</strain>
    </source>
</reference>
<keyword evidence="4" id="KW-1185">Reference proteome</keyword>
<evidence type="ECO:0000256" key="2">
    <source>
        <dbReference type="SAM" id="Phobius"/>
    </source>
</evidence>
<feature type="coiled-coil region" evidence="1">
    <location>
        <begin position="44"/>
        <end position="78"/>
    </location>
</feature>
<keyword evidence="2" id="KW-1133">Transmembrane helix</keyword>
<keyword evidence="2" id="KW-0812">Transmembrane</keyword>
<dbReference type="AlphaFoldDB" id="A0A1J5MZD8"/>
<evidence type="ECO:0008006" key="5">
    <source>
        <dbReference type="Google" id="ProtNLM"/>
    </source>
</evidence>
<keyword evidence="2" id="KW-0472">Membrane</keyword>
<dbReference type="OrthoDB" id="5465272at2"/>
<evidence type="ECO:0000256" key="1">
    <source>
        <dbReference type="SAM" id="Coils"/>
    </source>
</evidence>
<proteinExistence type="predicted"/>
<evidence type="ECO:0000313" key="3">
    <source>
        <dbReference type="EMBL" id="OIQ51790.1"/>
    </source>
</evidence>
<sequence length="82" mass="9516">MLEVSTVYLLLTMFGFVLVGVIVIHHHNSSDMIRRKRNEVRRLTVHLEAKNSVLEEHIAELKNKVGELDEQIGIMEQRAHSR</sequence>
<organism evidence="3 4">
    <name type="scientific">Pseudodesulfovibrio hydrargyri</name>
    <dbReference type="NCBI Taxonomy" id="2125990"/>
    <lineage>
        <taxon>Bacteria</taxon>
        <taxon>Pseudomonadati</taxon>
        <taxon>Thermodesulfobacteriota</taxon>
        <taxon>Desulfovibrionia</taxon>
        <taxon>Desulfovibrionales</taxon>
        <taxon>Desulfovibrionaceae</taxon>
    </lineage>
</organism>
<protein>
    <recommendedName>
        <fullName evidence="5">Phage shock protein B</fullName>
    </recommendedName>
</protein>
<feature type="transmembrane region" description="Helical" evidence="2">
    <location>
        <begin position="6"/>
        <end position="27"/>
    </location>
</feature>